<keyword evidence="5" id="KW-1185">Reference proteome</keyword>
<feature type="region of interest" description="Disordered" evidence="1">
    <location>
        <begin position="276"/>
        <end position="309"/>
    </location>
</feature>
<evidence type="ECO:0000256" key="1">
    <source>
        <dbReference type="SAM" id="MobiDB-lite"/>
    </source>
</evidence>
<feature type="transmembrane region" description="Helical" evidence="2">
    <location>
        <begin position="177"/>
        <end position="199"/>
    </location>
</feature>
<sequence>MSAATTQRSVNNDIGDQLIASHVIPLIGFTILYYDYFLTLADELRLIWPPHNPLSLPSLLYLITRYLVVIGYVMKVLRIFMFAVNDKVCNGLFQFHLLYAGTIQYFILIICVLRVSAIYNNERSVRWILFFMASVCSILALYAIFSEIRTVNTYLGSDTQFPGCNGELSNKLSDRLAIPWGGLIVFDFTVFAFTLYKALSINYEHPVRLMTVLLRDGTMYFIALFASNLANVLMLIYAPALLKDSILLVTNILSSILIARLMLNLRAEARIEEPEEDPISSIEFRSDPPTTTRTGRSSPQLSHTPLPEEDIELAIQVVARAEAGSSAL</sequence>
<evidence type="ECO:0000313" key="5">
    <source>
        <dbReference type="Proteomes" id="UP000799118"/>
    </source>
</evidence>
<evidence type="ECO:0000313" key="4">
    <source>
        <dbReference type="EMBL" id="KAE9393802.1"/>
    </source>
</evidence>
<feature type="transmembrane region" description="Helical" evidence="2">
    <location>
        <begin position="220"/>
        <end position="240"/>
    </location>
</feature>
<keyword evidence="2" id="KW-0472">Membrane</keyword>
<feature type="transmembrane region" description="Helical" evidence="2">
    <location>
        <begin position="127"/>
        <end position="145"/>
    </location>
</feature>
<organism evidence="4 5">
    <name type="scientific">Gymnopus androsaceus JB14</name>
    <dbReference type="NCBI Taxonomy" id="1447944"/>
    <lineage>
        <taxon>Eukaryota</taxon>
        <taxon>Fungi</taxon>
        <taxon>Dikarya</taxon>
        <taxon>Basidiomycota</taxon>
        <taxon>Agaricomycotina</taxon>
        <taxon>Agaricomycetes</taxon>
        <taxon>Agaricomycetidae</taxon>
        <taxon>Agaricales</taxon>
        <taxon>Marasmiineae</taxon>
        <taxon>Omphalotaceae</taxon>
        <taxon>Gymnopus</taxon>
    </lineage>
</organism>
<feature type="domain" description="DUF6533" evidence="3">
    <location>
        <begin position="27"/>
        <end position="70"/>
    </location>
</feature>
<feature type="transmembrane region" description="Helical" evidence="2">
    <location>
        <begin position="246"/>
        <end position="263"/>
    </location>
</feature>
<reference evidence="4" key="1">
    <citation type="journal article" date="2019" name="Environ. Microbiol.">
        <title>Fungal ecological strategies reflected in gene transcription - a case study of two litter decomposers.</title>
        <authorList>
            <person name="Barbi F."/>
            <person name="Kohler A."/>
            <person name="Barry K."/>
            <person name="Baskaran P."/>
            <person name="Daum C."/>
            <person name="Fauchery L."/>
            <person name="Ihrmark K."/>
            <person name="Kuo A."/>
            <person name="LaButti K."/>
            <person name="Lipzen A."/>
            <person name="Morin E."/>
            <person name="Grigoriev I.V."/>
            <person name="Henrissat B."/>
            <person name="Lindahl B."/>
            <person name="Martin F."/>
        </authorList>
    </citation>
    <scope>NUCLEOTIDE SEQUENCE</scope>
    <source>
        <strain evidence="4">JB14</strain>
    </source>
</reference>
<feature type="transmembrane region" description="Helical" evidence="2">
    <location>
        <begin position="18"/>
        <end position="38"/>
    </location>
</feature>
<feature type="transmembrane region" description="Helical" evidence="2">
    <location>
        <begin position="96"/>
        <end position="115"/>
    </location>
</feature>
<dbReference type="Proteomes" id="UP000799118">
    <property type="component" value="Unassembled WGS sequence"/>
</dbReference>
<gene>
    <name evidence="4" type="ORF">BT96DRAFT_210433</name>
</gene>
<protein>
    <recommendedName>
        <fullName evidence="3">DUF6533 domain-containing protein</fullName>
    </recommendedName>
</protein>
<dbReference type="OrthoDB" id="2745134at2759"/>
<feature type="compositionally biased region" description="Low complexity" evidence="1">
    <location>
        <begin position="279"/>
        <end position="299"/>
    </location>
</feature>
<dbReference type="EMBL" id="ML769563">
    <property type="protein sequence ID" value="KAE9393802.1"/>
    <property type="molecule type" value="Genomic_DNA"/>
</dbReference>
<evidence type="ECO:0000256" key="2">
    <source>
        <dbReference type="SAM" id="Phobius"/>
    </source>
</evidence>
<proteinExistence type="predicted"/>
<dbReference type="Pfam" id="PF20151">
    <property type="entry name" value="DUF6533"/>
    <property type="match status" value="1"/>
</dbReference>
<dbReference type="InterPro" id="IPR045340">
    <property type="entry name" value="DUF6533"/>
</dbReference>
<name>A0A6A4H6H4_9AGAR</name>
<feature type="transmembrane region" description="Helical" evidence="2">
    <location>
        <begin position="59"/>
        <end position="84"/>
    </location>
</feature>
<evidence type="ECO:0000259" key="3">
    <source>
        <dbReference type="Pfam" id="PF20151"/>
    </source>
</evidence>
<accession>A0A6A4H6H4</accession>
<keyword evidence="2" id="KW-1133">Transmembrane helix</keyword>
<keyword evidence="2" id="KW-0812">Transmembrane</keyword>
<dbReference type="AlphaFoldDB" id="A0A6A4H6H4"/>